<feature type="compositionally biased region" description="Basic and acidic residues" evidence="2">
    <location>
        <begin position="970"/>
        <end position="997"/>
    </location>
</feature>
<evidence type="ECO:0008006" key="6">
    <source>
        <dbReference type="Google" id="ProtNLM"/>
    </source>
</evidence>
<feature type="coiled-coil region" evidence="1">
    <location>
        <begin position="753"/>
        <end position="780"/>
    </location>
</feature>
<protein>
    <recommendedName>
        <fullName evidence="6">Tape measure domain-containing protein</fullName>
    </recommendedName>
</protein>
<feature type="compositionally biased region" description="Basic and acidic residues" evidence="2">
    <location>
        <begin position="578"/>
        <end position="589"/>
    </location>
</feature>
<evidence type="ECO:0000256" key="3">
    <source>
        <dbReference type="SAM" id="Phobius"/>
    </source>
</evidence>
<feature type="coiled-coil region" evidence="1">
    <location>
        <begin position="610"/>
        <end position="650"/>
    </location>
</feature>
<feature type="coiled-coil region" evidence="1">
    <location>
        <begin position="687"/>
        <end position="714"/>
    </location>
</feature>
<reference evidence="5" key="1">
    <citation type="submission" date="2020-05" db="EMBL/GenBank/DDBJ databases">
        <authorList>
            <person name="Chiriac C."/>
            <person name="Salcher M."/>
            <person name="Ghai R."/>
            <person name="Kavagutti S V."/>
        </authorList>
    </citation>
    <scope>NUCLEOTIDE SEQUENCE</scope>
</reference>
<feature type="transmembrane region" description="Helical" evidence="3">
    <location>
        <begin position="330"/>
        <end position="355"/>
    </location>
</feature>
<dbReference type="EMBL" id="LR798327">
    <property type="protein sequence ID" value="CAB5224015.1"/>
    <property type="molecule type" value="Genomic_DNA"/>
</dbReference>
<feature type="compositionally biased region" description="Basic and acidic residues" evidence="2">
    <location>
        <begin position="942"/>
        <end position="955"/>
    </location>
</feature>
<feature type="region of interest" description="Disordered" evidence="2">
    <location>
        <begin position="942"/>
        <end position="999"/>
    </location>
</feature>
<feature type="transmembrane region" description="Helical" evidence="3">
    <location>
        <begin position="457"/>
        <end position="481"/>
    </location>
</feature>
<dbReference type="EMBL" id="LR796685">
    <property type="protein sequence ID" value="CAB4159152.1"/>
    <property type="molecule type" value="Genomic_DNA"/>
</dbReference>
<gene>
    <name evidence="4" type="ORF">UFOVP705_55</name>
    <name evidence="5" type="ORF">UFOVP736_26</name>
</gene>
<evidence type="ECO:0000313" key="5">
    <source>
        <dbReference type="EMBL" id="CAB5224015.1"/>
    </source>
</evidence>
<proteinExistence type="predicted"/>
<keyword evidence="3" id="KW-1133">Transmembrane helix</keyword>
<evidence type="ECO:0000256" key="2">
    <source>
        <dbReference type="SAM" id="MobiDB-lite"/>
    </source>
</evidence>
<feature type="region of interest" description="Disordered" evidence="2">
    <location>
        <begin position="567"/>
        <end position="589"/>
    </location>
</feature>
<keyword evidence="3" id="KW-0472">Membrane</keyword>
<organism evidence="5">
    <name type="scientific">uncultured Caudovirales phage</name>
    <dbReference type="NCBI Taxonomy" id="2100421"/>
    <lineage>
        <taxon>Viruses</taxon>
        <taxon>Duplodnaviria</taxon>
        <taxon>Heunggongvirae</taxon>
        <taxon>Uroviricota</taxon>
        <taxon>Caudoviricetes</taxon>
        <taxon>Peduoviridae</taxon>
        <taxon>Maltschvirus</taxon>
        <taxon>Maltschvirus maltsch</taxon>
    </lineage>
</organism>
<keyword evidence="1" id="KW-0175">Coiled coil</keyword>
<evidence type="ECO:0000256" key="1">
    <source>
        <dbReference type="SAM" id="Coils"/>
    </source>
</evidence>
<name>A0A6J7X0V5_9CAUD</name>
<keyword evidence="3" id="KW-0812">Transmembrane</keyword>
<evidence type="ECO:0000313" key="4">
    <source>
        <dbReference type="EMBL" id="CAB4159152.1"/>
    </source>
</evidence>
<accession>A0A6J7X0V5</accession>
<sequence>MVMANNQTNHTVNVQVQSTGLGKLKSQWADFAGTLLEPVAILASGGTKVQAIWAGVKAVFMAKVLGPLELGVGASIAFLAMTKRLVGAWKELGMASAATLERMTIQFRPLLGSMERARDRVKELMEFTAKTPFRLEETAEANKILENLTKGALSTKDGMYLVGDAAAVANAGFAETARSVGRLYDGLMAGRPVGEAAMRLQEMGVITGTTRNQIESLQATNASGLQIWKIVEAEMRRNVGAMNDMSVSLEGLQSTYEDTKMALQAGFSEKFMEGEKAGVESSIKMMEKLQPVANALGRDFGALSNWWEKLKAKAVESVTSFEGFGTTVLWLVRGVLGFASALAVAGGVAMAGFVTKILLMAAGNRAALQSQMALNAAQGSSVGVMTKMRAVKASLTAASQANAAGLRAEAAAHMQAAGAGLKNIVATNGVTTATKVAGLTMRGMGAAVRFVGVQFKALAVSMLTNPLFLAVAALMAVGMALKHFSDKAADAKKAQEDYAKGTDALILKLDQETRQIKTKIDLRRQEAAIVSELGKAYAALENAENDTMKGLAQKRIEQLRGQLGGVRGQAGKVQKSAAEYDRDRMERDDGVAAKRVQQDIASEQGPEEALRMAEERLRVIEERRRAAIELERLEAEAEARADAARAAGQEDNLREQQILAKMEKAKKDADGGEYDGKYLPEKERNALRQKQAELKSLQDELAAIQARKEGAGAEIGAQLDSGSELMMLRAKIAAYDEMMGAADAVTAAQNALTQATEETRKEAELDLEIAQRRAAATKAVAEQAGVSGWGANDREQSKILQDELEARRAQDKSVEAALRAEEEKKKLAYDVIRARLDGEAAVESLRMRGEERELRLLEIEREKLELKKQAGLIGEESYAREAAVMDERMAVLGREAKEKREMLAAEMVMSHLQRKLSEAQRTGDRGGAAGLRAEIAKREEAAERAAAERDARELGGEQNRQRYVAMRMNQFREQKKMEEDARRREEQTQQAAVRREANSGVNQLQARLMKLQGNHEGAKNLLKADQRAQDDAARQARARQLREEGFGAKEAESLAAKEMKTSQGERMLSKLFDQKGTVVAGSLAQIGGGGGVYGNDPQARALERAVKVLEQIRDNTKENVGDEWY</sequence>